<gene>
    <name evidence="2" type="ORF">SAMN04487891_101128</name>
    <name evidence="3" type="ORF">SAMN05216293_0130</name>
</gene>
<feature type="transmembrane region" description="Helical" evidence="1">
    <location>
        <begin position="143"/>
        <end position="163"/>
    </location>
</feature>
<feature type="transmembrane region" description="Helical" evidence="1">
    <location>
        <begin position="330"/>
        <end position="349"/>
    </location>
</feature>
<dbReference type="AlphaFoldDB" id="A0A1M6PCR5"/>
<organism evidence="3 4">
    <name type="scientific">Flagellimonas taeanensis</name>
    <dbReference type="NCBI Taxonomy" id="1005926"/>
    <lineage>
        <taxon>Bacteria</taxon>
        <taxon>Pseudomonadati</taxon>
        <taxon>Bacteroidota</taxon>
        <taxon>Flavobacteriia</taxon>
        <taxon>Flavobacteriales</taxon>
        <taxon>Flavobacteriaceae</taxon>
        <taxon>Flagellimonas</taxon>
    </lineage>
</organism>
<keyword evidence="5" id="KW-1185">Reference proteome</keyword>
<comment type="caution">
    <text evidence="3">The sequence shown here is derived from an EMBL/GenBank/DDBJ whole genome shotgun (WGS) entry which is preliminary data.</text>
</comment>
<dbReference type="Proteomes" id="UP000184031">
    <property type="component" value="Unassembled WGS sequence"/>
</dbReference>
<dbReference type="STRING" id="1055723.SAMN05216293_0130"/>
<dbReference type="Proteomes" id="UP000198940">
    <property type="component" value="Unassembled WGS sequence"/>
</dbReference>
<evidence type="ECO:0000313" key="3">
    <source>
        <dbReference type="EMBL" id="SHK05736.1"/>
    </source>
</evidence>
<evidence type="ECO:0000313" key="4">
    <source>
        <dbReference type="Proteomes" id="UP000184031"/>
    </source>
</evidence>
<dbReference type="EMBL" id="FRAT01000001">
    <property type="protein sequence ID" value="SHK05736.1"/>
    <property type="molecule type" value="Genomic_DNA"/>
</dbReference>
<protein>
    <recommendedName>
        <fullName evidence="6">Mannosyltransferase</fullName>
    </recommendedName>
</protein>
<accession>A0A1M6PCR5</accession>
<evidence type="ECO:0000313" key="5">
    <source>
        <dbReference type="Proteomes" id="UP000198940"/>
    </source>
</evidence>
<name>A0A1M6PCR5_9FLAO</name>
<keyword evidence="1" id="KW-1133">Transmembrane helix</keyword>
<dbReference type="RefSeq" id="WP_072875787.1">
    <property type="nucleotide sequence ID" value="NZ_FOKU01000001.1"/>
</dbReference>
<keyword evidence="1" id="KW-0472">Membrane</keyword>
<feature type="transmembrane region" description="Helical" evidence="1">
    <location>
        <begin position="419"/>
        <end position="439"/>
    </location>
</feature>
<evidence type="ECO:0008006" key="6">
    <source>
        <dbReference type="Google" id="ProtNLM"/>
    </source>
</evidence>
<feature type="transmembrane region" description="Helical" evidence="1">
    <location>
        <begin position="12"/>
        <end position="29"/>
    </location>
</feature>
<proteinExistence type="predicted"/>
<feature type="transmembrane region" description="Helical" evidence="1">
    <location>
        <begin position="59"/>
        <end position="76"/>
    </location>
</feature>
<evidence type="ECO:0000313" key="2">
    <source>
        <dbReference type="EMBL" id="SFB66597.1"/>
    </source>
</evidence>
<evidence type="ECO:0000256" key="1">
    <source>
        <dbReference type="SAM" id="Phobius"/>
    </source>
</evidence>
<dbReference type="EMBL" id="FOKU01000001">
    <property type="protein sequence ID" value="SFB66597.1"/>
    <property type="molecule type" value="Genomic_DNA"/>
</dbReference>
<dbReference type="OrthoDB" id="1491846at2"/>
<reference evidence="3 4" key="1">
    <citation type="submission" date="2016-11" db="EMBL/GenBank/DDBJ databases">
        <authorList>
            <person name="Varghese N."/>
            <person name="Submissions S."/>
        </authorList>
    </citation>
    <scope>NUCLEOTIDE SEQUENCE [LARGE SCALE GENOMIC DNA]</scope>
    <source>
        <strain evidence="3 4">CGMCC 1.12174</strain>
        <strain evidence="2 5">DSM 26351</strain>
    </source>
</reference>
<dbReference type="Pfam" id="PF26314">
    <property type="entry name" value="MptA_B_family"/>
    <property type="match status" value="1"/>
</dbReference>
<sequence length="450" mass="52422">MLSYWRLHRYPILFAIGSLLFYASFAYDLVRTDFLKLFMLFAATFFLCHKIMQFEKWNFNFLLVTGILFRLVFLVAEPNLSQDFFRFIWDGELIKNGINPYLHTPDQLMEQGNVPIANADELYAGMSELNARHYSNYPPINQLFFALAALLGGGSILGSIIVMRLNIILADLGILYFGRKLLQNLNLANHMAFWYFLNPLVIIELTGNLHFEGIMLFFFVWSLYLISKNQWMWAAPVYALSIMVKLVPLLLLPMFLKYLGFKKSMIFYGLVGISCAIILYPFYSSFFIDHYSETVGLWFSNFEFNASVYNVVKKIAVGHYEAKPWELIEAYGSMIIKAMLVVVLLIALLRKNQKLQTVISSMVLALACYYFLSSTVHPWYVVFLLGIAIFTEYRFVLVWSFAVILSYYAYTNPDYKENLWFLAVEYILVIGFFLYEMMAKGSKKLYFFKK</sequence>
<feature type="transmembrane region" description="Helical" evidence="1">
    <location>
        <begin position="265"/>
        <end position="283"/>
    </location>
</feature>
<feature type="transmembrane region" description="Helical" evidence="1">
    <location>
        <begin position="379"/>
        <end position="407"/>
    </location>
</feature>
<keyword evidence="1" id="KW-0812">Transmembrane</keyword>
<feature type="transmembrane region" description="Helical" evidence="1">
    <location>
        <begin position="238"/>
        <end position="259"/>
    </location>
</feature>